<reference evidence="1 2" key="1">
    <citation type="submission" date="2020-02" db="EMBL/GenBank/DDBJ databases">
        <title>Fructobacillus sp. isolated from paper mulberry of Taiwan.</title>
        <authorList>
            <person name="Lin S.-T."/>
        </authorList>
    </citation>
    <scope>NUCLEOTIDE SEQUENCE [LARGE SCALE GENOMIC DNA]</scope>
    <source>
        <strain evidence="1 2">M1-21</strain>
    </source>
</reference>
<protein>
    <submittedName>
        <fullName evidence="1">Uncharacterized protein</fullName>
    </submittedName>
</protein>
<organism evidence="1 2">
    <name type="scientific">Fructobacillus papyrifericola</name>
    <dbReference type="NCBI Taxonomy" id="2713172"/>
    <lineage>
        <taxon>Bacteria</taxon>
        <taxon>Bacillati</taxon>
        <taxon>Bacillota</taxon>
        <taxon>Bacilli</taxon>
        <taxon>Lactobacillales</taxon>
        <taxon>Lactobacillaceae</taxon>
        <taxon>Fructobacillus</taxon>
    </lineage>
</organism>
<dbReference type="RefSeq" id="WP_213792688.1">
    <property type="nucleotide sequence ID" value="NZ_JAAMFJ010000001.1"/>
</dbReference>
<accession>A0ABS5QUB8</accession>
<name>A0ABS5QUB8_9LACO</name>
<evidence type="ECO:0000313" key="1">
    <source>
        <dbReference type="EMBL" id="MBS9336140.1"/>
    </source>
</evidence>
<dbReference type="EMBL" id="JAAMFJ010000001">
    <property type="protein sequence ID" value="MBS9336140.1"/>
    <property type="molecule type" value="Genomic_DNA"/>
</dbReference>
<dbReference type="Proteomes" id="UP000735205">
    <property type="component" value="Unassembled WGS sequence"/>
</dbReference>
<gene>
    <name evidence="1" type="ORF">G6R28_02695</name>
</gene>
<proteinExistence type="predicted"/>
<evidence type="ECO:0000313" key="2">
    <source>
        <dbReference type="Proteomes" id="UP000735205"/>
    </source>
</evidence>
<comment type="caution">
    <text evidence="1">The sequence shown here is derived from an EMBL/GenBank/DDBJ whole genome shotgun (WGS) entry which is preliminary data.</text>
</comment>
<keyword evidence="2" id="KW-1185">Reference proteome</keyword>
<sequence>MKAINLPAKELVKVLVGQEVNVDPSIQGTFLLVASENQEKGLPSAMAAAVADIAIGQVQLQKLVHPLKVAVDQPDWVPYQFDESFLTVEPHNWFGPEALVLEKRFADFVKNYQGEKRPDGAIPKKAFPKELVEPLLIEDNYWAAYANFVNDPDGSFKKNLKPLFGE</sequence>